<dbReference type="GO" id="GO:0005643">
    <property type="term" value="C:nuclear pore"/>
    <property type="evidence" value="ECO:0007669"/>
    <property type="project" value="TreeGrafter"/>
</dbReference>
<feature type="coiled-coil region" evidence="2">
    <location>
        <begin position="179"/>
        <end position="216"/>
    </location>
</feature>
<feature type="coiled-coil region" evidence="2">
    <location>
        <begin position="13"/>
        <end position="82"/>
    </location>
</feature>
<sequence>MEQLQTDKINELRRELTLTRASFEQKLNDAENKIREFKKIGEDRKRLIDENKEALTSIEQENNQLKDENKKMKEELEKTLYECAHQEKLLEQERQSRISLETAKVQEMTQAKDAYEKMSALRQQHHSQIQKLENDLQESRSNEYQLQHKFKLLEFEKDSYVKRCASLEKDVDQWQSLAKSTLEDKNVEVEKLNRDLQSATIELEKYKQSSQSYERAYKEQLIVAQKANSDRDEMSQYHREQVKLLNVEIENAQRLIHVHEKRDEENQKIISETKGVVDDLNNTLLETNAKLEESINENQHLRNEIQRLEEENRQLNDISAISDTTPMGAVNLALQKKGKSIIQLYSEYSKLQDQLIIEEKKNYELLQLLNSFNHEIGQFSPVINEKNEEFDRIVKEYKQMSEQLSERDKEIEKVRASLKISRSENQELNERIMELQEEKEFCVKHNTSLLEELDKLRKEGSTNLDANISKDESTKSIDLDSLYSRNLHLEAEKTVMIRRMQSYQNMINELEAQISLKSTENKNAVGEVTRLQHRLKQYQTQIDTLERERELVSRKRYSLSSDSTPQANISPTSRQLDFQAENVDLKNRLDIATDELKNYDEKLRKTNQELNALRHEKIQFTYDKQHLEERYKILDNHFNIKNDENRSNKELLRQVQKINEQLEKQARQADNERIISSQELKTLQNEYNTRKDEWEQLQRKFNKEMDELMADKQKAEITAQGLQQLSEEKQRLENEFKETQEKLLASQVKLDRLNAQHEELSEKYSSVLTKSAEDKNKLTDENAALQNKLNSLEADHRKLNDHIDSLNKEIQEYKDKVNLLETQDQGIAIAQLRKELDLLKKENEELRKDYETYKDLAELREKSLEDNQRLYLELKSATDQERKDNNNTIKLLQEELQKNKDELKLKEDNLNSNLKDLSDALDKLSASQQALDEIMTNSAAKDKQYSEETKRRETLLEESQQNYNRELAAHAAAVQSLNDIQQLHKVLQEEFNQFKIKAQQTESSLNDERVRFEKELAEFQQKCKDFEEDNKVLRNYFNNTPTDMTAQNQVISLLRSDQQKAEAEKDYYAKQAERYKAQLEQTQKNYDEIQVLLLKERAEKAAPDQQLTNELLEAQKLSKILDESNQTLRNEKENLDKKMVELESSIKISDEKNNSLEDEIRTLKVDLSTYQQEINLLKDDNNKWRDRFQTVLNKYGINDPTELQQLQDNLKSVTENLKVITEERDRMKSEIDRLNADIDSHKKQINDLKSTSDSATKSNHTLKAQFDNLKISAMKFKTDRDNYKTKIEQMEKENTQFKQENAQSKMENTKLRESLEGQKKKFQGHVQNMQRTLQQKATSQLQVYQEQSKKEIEELKKQIEELKKQNEEKTKQVEEKTKQVEEKTKQVEEKTKQVEEKTKQVEEKTKQVEEKTKQVEEKTKQVEEKTKQVEEALEKEPELLRIKAQESMYKSKISRLETENTELKQKFQSSSESSLKEVVASQPTAETIAKDTAVKTEEFLQSLLPMTSVSSLIPTTTNLPGVTSTVHNDSNTTTSPGSPFQAVQELHNDAQENVLQPPVMQQITVQPAATAASSGDGPNMTGASVSVRLPGSNTGQIQNAPREKPPVKIQRHRGPLVLPSSPRGPSQVASPTPTVEEQPLNQSQTVSDTEKVVQPSEVTEAIAITVQPAQEVPNEIQPENEPLTSVLEETPAEATVRKRSWDEVETQEESLASTSAVQVEDFDITIPSNIADGGDEEEVKGDAVANSPTTNDDVAGFPATKKIKYFLSENKNTRMLVLTAFAGAVLKGFKGFPVIYAEENPAKKKLSIYDEPKPDIILVESPTRLEKEIRQTRIQVIKAARDFEQQIHGVANKWIAIEQDTEKTIKEIVAQDERLMPGALYISVAGLAGTIIARNRNVLLRIASPLFFTIASSYYFLPKTSHNILKKIQEYEQKSPKLLKVHYSISEVASDTKQKVDSVIADLKNNNNKSK</sequence>
<feature type="coiled-coil region" evidence="2">
    <location>
        <begin position="115"/>
        <end position="149"/>
    </location>
</feature>
<feature type="coiled-coil region" evidence="2">
    <location>
        <begin position="582"/>
        <end position="616"/>
    </location>
</feature>
<dbReference type="Proteomes" id="UP000684084">
    <property type="component" value="Unassembled WGS sequence"/>
</dbReference>
<name>A0A915YRU4_9GLOM</name>
<dbReference type="InterPro" id="IPR019166">
    <property type="entry name" value="MIC26/MIC27"/>
</dbReference>
<protein>
    <recommendedName>
        <fullName evidence="1">MICOS complex subunit</fullName>
    </recommendedName>
</protein>
<gene>
    <name evidence="5" type="ORF">CHRIB12_LOCUS2443</name>
</gene>
<dbReference type="InterPro" id="IPR012929">
    <property type="entry name" value="Nucleoprot-TPR/MLP1-2_dom"/>
</dbReference>
<feature type="coiled-coil region" evidence="2">
    <location>
        <begin position="493"/>
        <end position="555"/>
    </location>
</feature>
<dbReference type="VEuPathDB" id="FungiDB:RhiirFUN_005478"/>
<dbReference type="GO" id="GO:0006406">
    <property type="term" value="P:mRNA export from nucleus"/>
    <property type="evidence" value="ECO:0007669"/>
    <property type="project" value="TreeGrafter"/>
</dbReference>
<keyword evidence="1" id="KW-0472">Membrane</keyword>
<dbReference type="VEuPathDB" id="FungiDB:RhiirFUN_005477"/>
<dbReference type="GO" id="GO:0017056">
    <property type="term" value="F:structural constituent of nuclear pore"/>
    <property type="evidence" value="ECO:0007669"/>
    <property type="project" value="TreeGrafter"/>
</dbReference>
<feature type="coiled-coil region" evidence="2">
    <location>
        <begin position="641"/>
        <end position="856"/>
    </location>
</feature>
<comment type="subcellular location">
    <subcellularLocation>
        <location evidence="1">Mitochondrion inner membrane</location>
    </subcellularLocation>
</comment>
<feature type="coiled-coil region" evidence="2">
    <location>
        <begin position="383"/>
        <end position="445"/>
    </location>
</feature>
<dbReference type="GO" id="GO:0006606">
    <property type="term" value="P:protein import into nucleus"/>
    <property type="evidence" value="ECO:0007669"/>
    <property type="project" value="InterPro"/>
</dbReference>
<dbReference type="GO" id="GO:0042407">
    <property type="term" value="P:cristae formation"/>
    <property type="evidence" value="ECO:0007669"/>
    <property type="project" value="InterPro"/>
</dbReference>
<keyword evidence="1" id="KW-0496">Mitochondrion</keyword>
<keyword evidence="2" id="KW-0175">Coiled coil</keyword>
<accession>A0A915YRU4</accession>
<organism evidence="5 6">
    <name type="scientific">Rhizophagus irregularis</name>
    <dbReference type="NCBI Taxonomy" id="588596"/>
    <lineage>
        <taxon>Eukaryota</taxon>
        <taxon>Fungi</taxon>
        <taxon>Fungi incertae sedis</taxon>
        <taxon>Mucoromycota</taxon>
        <taxon>Glomeromycotina</taxon>
        <taxon>Glomeromycetes</taxon>
        <taxon>Glomerales</taxon>
        <taxon>Glomeraceae</taxon>
        <taxon>Rhizophagus</taxon>
    </lineage>
</organism>
<feature type="region of interest" description="Disordered" evidence="3">
    <location>
        <begin position="1365"/>
        <end position="1421"/>
    </location>
</feature>
<feature type="compositionally biased region" description="Polar residues" evidence="3">
    <location>
        <begin position="1623"/>
        <end position="1647"/>
    </location>
</feature>
<dbReference type="EMBL" id="CAGKOT010000003">
    <property type="protein sequence ID" value="CAB5324117.1"/>
    <property type="molecule type" value="Genomic_DNA"/>
</dbReference>
<feature type="coiled-coil region" evidence="2">
    <location>
        <begin position="242"/>
        <end position="321"/>
    </location>
</feature>
<comment type="subunit">
    <text evidence="1">Component of the mitochondrial contact site and cristae organizing system (MICOS) complex.</text>
</comment>
<keyword evidence="1" id="KW-0999">Mitochondrion inner membrane</keyword>
<evidence type="ECO:0000259" key="4">
    <source>
        <dbReference type="Pfam" id="PF07926"/>
    </source>
</evidence>
<evidence type="ECO:0000256" key="3">
    <source>
        <dbReference type="SAM" id="MobiDB-lite"/>
    </source>
</evidence>
<evidence type="ECO:0000256" key="1">
    <source>
        <dbReference type="RuleBase" id="RU363021"/>
    </source>
</evidence>
<evidence type="ECO:0000313" key="5">
    <source>
        <dbReference type="EMBL" id="CAB5324117.1"/>
    </source>
</evidence>
<comment type="function">
    <text evidence="1">Component of the MICOS complex, a large protein complex of the mitochondrial inner membrane that plays crucial roles in the maintenance of crista junctions, inner membrane architecture, and formation of contact sites to the outer membrane.</text>
</comment>
<feature type="coiled-coil region" evidence="2">
    <location>
        <begin position="882"/>
        <end position="927"/>
    </location>
</feature>
<feature type="region of interest" description="Disordered" evidence="3">
    <location>
        <begin position="1565"/>
        <end position="1653"/>
    </location>
</feature>
<dbReference type="PANTHER" id="PTHR18898:SF2">
    <property type="entry name" value="NUCLEOPROTEIN TPR"/>
    <property type="match status" value="1"/>
</dbReference>
<comment type="caution">
    <text evidence="5">The sequence shown here is derived from an EMBL/GenBank/DDBJ whole genome shotgun (WGS) entry which is preliminary data.</text>
</comment>
<proteinExistence type="predicted"/>
<dbReference type="GO" id="GO:0061617">
    <property type="term" value="C:MICOS complex"/>
    <property type="evidence" value="ECO:0007669"/>
    <property type="project" value="UniProtKB-UniRule"/>
</dbReference>
<evidence type="ECO:0000256" key="2">
    <source>
        <dbReference type="SAM" id="Coils"/>
    </source>
</evidence>
<evidence type="ECO:0000313" key="6">
    <source>
        <dbReference type="Proteomes" id="UP000684084"/>
    </source>
</evidence>
<feature type="domain" description="Nucleoprotein TPR/MLP1-2" evidence="4">
    <location>
        <begin position="921"/>
        <end position="1035"/>
    </location>
</feature>
<dbReference type="PANTHER" id="PTHR18898">
    <property type="entry name" value="NUCLEOPROTEIN TPR-RELATED"/>
    <property type="match status" value="1"/>
</dbReference>
<dbReference type="Pfam" id="PF09769">
    <property type="entry name" value="ApoO"/>
    <property type="match status" value="1"/>
</dbReference>
<reference evidence="5" key="1">
    <citation type="submission" date="2020-05" db="EMBL/GenBank/DDBJ databases">
        <authorList>
            <person name="Rincon C."/>
            <person name="Sanders R I."/>
            <person name="Robbins C."/>
            <person name="Chaturvedi A."/>
        </authorList>
    </citation>
    <scope>NUCLEOTIDE SEQUENCE</scope>
    <source>
        <strain evidence="5">CHB12</strain>
    </source>
</reference>
<dbReference type="Pfam" id="PF07926">
    <property type="entry name" value="TPR_MLP1_2"/>
    <property type="match status" value="1"/>
</dbReference>
<dbReference type="OrthoDB" id="343070at2759"/>